<keyword evidence="3" id="KW-1185">Reference proteome</keyword>
<comment type="caution">
    <text evidence="2">The sequence shown here is derived from an EMBL/GenBank/DDBJ whole genome shotgun (WGS) entry which is preliminary data.</text>
</comment>
<protein>
    <submittedName>
        <fullName evidence="2">Uncharacterized protein</fullName>
    </submittedName>
</protein>
<name>A0A4R4DTH9_9BACT</name>
<keyword evidence="1" id="KW-0812">Transmembrane</keyword>
<feature type="transmembrane region" description="Helical" evidence="1">
    <location>
        <begin position="57"/>
        <end position="74"/>
    </location>
</feature>
<evidence type="ECO:0000313" key="3">
    <source>
        <dbReference type="Proteomes" id="UP000295164"/>
    </source>
</evidence>
<dbReference type="EMBL" id="SKFH01000084">
    <property type="protein sequence ID" value="TCZ63411.1"/>
    <property type="molecule type" value="Genomic_DNA"/>
</dbReference>
<keyword evidence="1" id="KW-0472">Membrane</keyword>
<accession>A0A4R4DTH9</accession>
<feature type="transmembrane region" description="Helical" evidence="1">
    <location>
        <begin position="6"/>
        <end position="22"/>
    </location>
</feature>
<evidence type="ECO:0000256" key="1">
    <source>
        <dbReference type="SAM" id="Phobius"/>
    </source>
</evidence>
<organism evidence="2 3">
    <name type="scientific">Flaviaesturariibacter aridisoli</name>
    <dbReference type="NCBI Taxonomy" id="2545761"/>
    <lineage>
        <taxon>Bacteria</taxon>
        <taxon>Pseudomonadati</taxon>
        <taxon>Bacteroidota</taxon>
        <taxon>Chitinophagia</taxon>
        <taxon>Chitinophagales</taxon>
        <taxon>Chitinophagaceae</taxon>
        <taxon>Flaviaestuariibacter</taxon>
    </lineage>
</organism>
<proteinExistence type="predicted"/>
<dbReference type="Proteomes" id="UP000295164">
    <property type="component" value="Unassembled WGS sequence"/>
</dbReference>
<dbReference type="RefSeq" id="WP_131854583.1">
    <property type="nucleotide sequence ID" value="NZ_SKFH01000084.1"/>
</dbReference>
<evidence type="ECO:0000313" key="2">
    <source>
        <dbReference type="EMBL" id="TCZ63411.1"/>
    </source>
</evidence>
<reference evidence="2 3" key="1">
    <citation type="submission" date="2019-03" db="EMBL/GenBank/DDBJ databases">
        <authorList>
            <person name="Kim M.K.M."/>
        </authorList>
    </citation>
    <scope>NUCLEOTIDE SEQUENCE [LARGE SCALE GENOMIC DNA]</scope>
    <source>
        <strain evidence="2 3">17J68-15</strain>
    </source>
</reference>
<gene>
    <name evidence="2" type="ORF">E0486_18620</name>
</gene>
<feature type="transmembrane region" description="Helical" evidence="1">
    <location>
        <begin position="34"/>
        <end position="51"/>
    </location>
</feature>
<sequence length="83" mass="9258">MNEILLVVAFAVVMVGGAYYTSRITRPARTYMRIGCSLVLIAMAWLVASNGSRQNSWFLTAVAVSVILGELWELRKPKAKRIQ</sequence>
<dbReference type="AlphaFoldDB" id="A0A4R4DTH9"/>
<keyword evidence="1" id="KW-1133">Transmembrane helix</keyword>